<dbReference type="PIRSF" id="PIRSF001123">
    <property type="entry name" value="PepA_GA"/>
    <property type="match status" value="1"/>
</dbReference>
<evidence type="ECO:0000256" key="7">
    <source>
        <dbReference type="PIRSR" id="PIRSR001123-1"/>
    </source>
</evidence>
<dbReference type="Gene3D" id="2.40.30.40">
    <property type="entry name" value="Peptidase M42, domain 2"/>
    <property type="match status" value="1"/>
</dbReference>
<dbReference type="CDD" id="cd05656">
    <property type="entry name" value="M42_Frv"/>
    <property type="match status" value="1"/>
</dbReference>
<dbReference type="PANTHER" id="PTHR32481:SF20">
    <property type="entry name" value="AMINOPEPTIDASE YSDC"/>
    <property type="match status" value="1"/>
</dbReference>
<dbReference type="SUPFAM" id="SSF53187">
    <property type="entry name" value="Zn-dependent exopeptidases"/>
    <property type="match status" value="1"/>
</dbReference>
<evidence type="ECO:0000256" key="1">
    <source>
        <dbReference type="ARBA" id="ARBA00006272"/>
    </source>
</evidence>
<evidence type="ECO:0000256" key="5">
    <source>
        <dbReference type="ARBA" id="ARBA00022801"/>
    </source>
</evidence>
<dbReference type="InterPro" id="IPR023367">
    <property type="entry name" value="Peptidase_M42_dom2"/>
</dbReference>
<comment type="similarity">
    <text evidence="1 6">Belongs to the peptidase M42 family.</text>
</comment>
<feature type="binding site" evidence="8">
    <location>
        <position position="232"/>
    </location>
    <ligand>
        <name>Zn(2+)</name>
        <dbReference type="ChEBI" id="CHEBI:29105"/>
        <label>1</label>
    </ligand>
</feature>
<name>A0A6C2U691_PONDE</name>
<keyword evidence="10" id="KW-1185">Reference proteome</keyword>
<evidence type="ECO:0000313" key="10">
    <source>
        <dbReference type="Proteomes" id="UP000366872"/>
    </source>
</evidence>
<evidence type="ECO:0000256" key="2">
    <source>
        <dbReference type="ARBA" id="ARBA00022438"/>
    </source>
</evidence>
<dbReference type="SUPFAM" id="SSF101821">
    <property type="entry name" value="Aminopeptidase/glucanase lid domain"/>
    <property type="match status" value="1"/>
</dbReference>
<organism evidence="9 10">
    <name type="scientific">Pontiella desulfatans</name>
    <dbReference type="NCBI Taxonomy" id="2750659"/>
    <lineage>
        <taxon>Bacteria</taxon>
        <taxon>Pseudomonadati</taxon>
        <taxon>Kiritimatiellota</taxon>
        <taxon>Kiritimatiellia</taxon>
        <taxon>Kiritimatiellales</taxon>
        <taxon>Pontiellaceae</taxon>
        <taxon>Pontiella</taxon>
    </lineage>
</organism>
<dbReference type="AlphaFoldDB" id="A0A6C2U691"/>
<feature type="binding site" evidence="8">
    <location>
        <position position="177"/>
    </location>
    <ligand>
        <name>Zn(2+)</name>
        <dbReference type="ChEBI" id="CHEBI:29105"/>
        <label>1</label>
    </ligand>
</feature>
<reference evidence="9 10" key="1">
    <citation type="submission" date="2019-04" db="EMBL/GenBank/DDBJ databases">
        <authorList>
            <person name="Van Vliet M D."/>
        </authorList>
    </citation>
    <scope>NUCLEOTIDE SEQUENCE [LARGE SCALE GENOMIC DNA]</scope>
    <source>
        <strain evidence="9 10">F1</strain>
    </source>
</reference>
<comment type="cofactor">
    <cofactor evidence="8">
        <name>a divalent metal cation</name>
        <dbReference type="ChEBI" id="CHEBI:60240"/>
    </cofactor>
    <text evidence="8">Binds 2 divalent metal cations per subunit.</text>
</comment>
<keyword evidence="2 9" id="KW-0031">Aminopeptidase</keyword>
<gene>
    <name evidence="9" type="primary">ysdC</name>
    <name evidence="9" type="ORF">PDESU_04177</name>
</gene>
<evidence type="ECO:0000313" key="9">
    <source>
        <dbReference type="EMBL" id="VGO15592.1"/>
    </source>
</evidence>
<keyword evidence="4 8" id="KW-0479">Metal-binding</keyword>
<dbReference type="Proteomes" id="UP000366872">
    <property type="component" value="Unassembled WGS sequence"/>
</dbReference>
<dbReference type="RefSeq" id="WP_136081143.1">
    <property type="nucleotide sequence ID" value="NZ_CAAHFG010000002.1"/>
</dbReference>
<dbReference type="PANTHER" id="PTHR32481">
    <property type="entry name" value="AMINOPEPTIDASE"/>
    <property type="match status" value="1"/>
</dbReference>
<feature type="active site" description="Proton acceptor" evidence="7">
    <location>
        <position position="209"/>
    </location>
</feature>
<dbReference type="InterPro" id="IPR008007">
    <property type="entry name" value="Peptidase_M42"/>
</dbReference>
<dbReference type="GO" id="GO:0006508">
    <property type="term" value="P:proteolysis"/>
    <property type="evidence" value="ECO:0007669"/>
    <property type="project" value="UniProtKB-KW"/>
</dbReference>
<dbReference type="Pfam" id="PF05343">
    <property type="entry name" value="Peptidase_M42"/>
    <property type="match status" value="1"/>
</dbReference>
<sequence length="355" mass="38566">MTKQTKQFLADLINSISPSGYEAPVAKVWKVEAGTFAAKVWTDTHGNSHAIVNPGGSPRVMFAGHYDEIGFQVSYIDEQGFLWIQALGGWDPQIAQGQRVQIMTKKGIVRGVIGKVAIHMQTPEDRKKVSEVKDLWVDIGAKDRKDAEKMVEVGDPLVVAYGFEELANGLAAGRAFDDRAGAFVVLEAAKQLAKLNPKAEIHAVATVQEEIGLRGARTAAYGIDPDIGIAVDVTFATDHPNMGEAMKRKNLIELGKGPVITRGPNINSKLFELLVKTAKAEKIPYQINAEPRGTGTDANAIQLNRAGVVSALVSIPLRYMHSPCEMLSLNDLELCAKLLAKTVEKITPRTNFVPF</sequence>
<feature type="binding site" evidence="8">
    <location>
        <position position="65"/>
    </location>
    <ligand>
        <name>Zn(2+)</name>
        <dbReference type="ChEBI" id="CHEBI:29105"/>
        <label>1</label>
    </ligand>
</feature>
<protein>
    <submittedName>
        <fullName evidence="9">Aminopeptidase YsdC</fullName>
    </submittedName>
</protein>
<evidence type="ECO:0000256" key="8">
    <source>
        <dbReference type="PIRSR" id="PIRSR001123-2"/>
    </source>
</evidence>
<proteinExistence type="inferred from homology"/>
<feature type="binding site" evidence="8">
    <location>
        <position position="210"/>
    </location>
    <ligand>
        <name>Zn(2+)</name>
        <dbReference type="ChEBI" id="CHEBI:29105"/>
        <label>2</label>
    </ligand>
</feature>
<accession>A0A6C2U691</accession>
<dbReference type="InterPro" id="IPR051464">
    <property type="entry name" value="Peptidase_M42_aminopept"/>
</dbReference>
<dbReference type="Gene3D" id="3.40.630.10">
    <property type="entry name" value="Zn peptidases"/>
    <property type="match status" value="1"/>
</dbReference>
<keyword evidence="5" id="KW-0378">Hydrolase</keyword>
<evidence type="ECO:0000256" key="6">
    <source>
        <dbReference type="PIRNR" id="PIRNR001123"/>
    </source>
</evidence>
<keyword evidence="3" id="KW-0645">Protease</keyword>
<evidence type="ECO:0000256" key="4">
    <source>
        <dbReference type="ARBA" id="ARBA00022723"/>
    </source>
</evidence>
<dbReference type="GO" id="GO:0004177">
    <property type="term" value="F:aminopeptidase activity"/>
    <property type="evidence" value="ECO:0007669"/>
    <property type="project" value="UniProtKB-UniRule"/>
</dbReference>
<dbReference type="GO" id="GO:0046872">
    <property type="term" value="F:metal ion binding"/>
    <property type="evidence" value="ECO:0007669"/>
    <property type="project" value="UniProtKB-UniRule"/>
</dbReference>
<dbReference type="EMBL" id="CAAHFG010000002">
    <property type="protein sequence ID" value="VGO15592.1"/>
    <property type="molecule type" value="Genomic_DNA"/>
</dbReference>
<feature type="binding site" evidence="8">
    <location>
        <position position="321"/>
    </location>
    <ligand>
        <name>Zn(2+)</name>
        <dbReference type="ChEBI" id="CHEBI:29105"/>
        <label>2</label>
    </ligand>
</feature>
<evidence type="ECO:0000256" key="3">
    <source>
        <dbReference type="ARBA" id="ARBA00022670"/>
    </source>
</evidence>
<feature type="binding site" evidence="8">
    <location>
        <position position="177"/>
    </location>
    <ligand>
        <name>Zn(2+)</name>
        <dbReference type="ChEBI" id="CHEBI:29105"/>
        <label>2</label>
    </ligand>
</feature>